<evidence type="ECO:0000256" key="1">
    <source>
        <dbReference type="ARBA" id="ARBA00022448"/>
    </source>
</evidence>
<keyword evidence="1" id="KW-0813">Transport</keyword>
<feature type="repeat" description="CHCR" evidence="3">
    <location>
        <begin position="893"/>
        <end position="1055"/>
    </location>
</feature>
<dbReference type="SMART" id="SM00299">
    <property type="entry name" value="CLH"/>
    <property type="match status" value="1"/>
</dbReference>
<dbReference type="FunCoup" id="A0A165ICX3">
    <property type="interactions" value="666"/>
</dbReference>
<evidence type="ECO:0000256" key="4">
    <source>
        <dbReference type="SAM" id="MobiDB-lite"/>
    </source>
</evidence>
<dbReference type="InterPro" id="IPR001841">
    <property type="entry name" value="Znf_RING"/>
</dbReference>
<dbReference type="OrthoDB" id="244107at2759"/>
<evidence type="ECO:0000313" key="6">
    <source>
        <dbReference type="EMBL" id="KZF24720.1"/>
    </source>
</evidence>
<protein>
    <submittedName>
        <fullName evidence="6">WD domain-containing protein</fullName>
    </submittedName>
</protein>
<organism evidence="6 7">
    <name type="scientific">Xylona heveae (strain CBS 132557 / TC161)</name>
    <dbReference type="NCBI Taxonomy" id="1328760"/>
    <lineage>
        <taxon>Eukaryota</taxon>
        <taxon>Fungi</taxon>
        <taxon>Dikarya</taxon>
        <taxon>Ascomycota</taxon>
        <taxon>Pezizomycotina</taxon>
        <taxon>Xylonomycetes</taxon>
        <taxon>Xylonales</taxon>
        <taxon>Xylonaceae</taxon>
        <taxon>Xylona</taxon>
    </lineage>
</organism>
<evidence type="ECO:0000256" key="3">
    <source>
        <dbReference type="PROSITE-ProRule" id="PRU01006"/>
    </source>
</evidence>
<dbReference type="AlphaFoldDB" id="A0A165ICX3"/>
<dbReference type="InterPro" id="IPR036322">
    <property type="entry name" value="WD40_repeat_dom_sf"/>
</dbReference>
<dbReference type="PANTHER" id="PTHR12616:SF1">
    <property type="entry name" value="VACUOLAR PROTEIN SORTING-ASSOCIATED PROTEIN 41 HOMOLOG"/>
    <property type="match status" value="1"/>
</dbReference>
<dbReference type="GO" id="GO:0005770">
    <property type="term" value="C:late endosome"/>
    <property type="evidence" value="ECO:0007669"/>
    <property type="project" value="TreeGrafter"/>
</dbReference>
<name>A0A165ICX3_XYLHT</name>
<dbReference type="InterPro" id="IPR045111">
    <property type="entry name" value="Vps41/Vps8"/>
</dbReference>
<dbReference type="GO" id="GO:0016236">
    <property type="term" value="P:macroautophagy"/>
    <property type="evidence" value="ECO:0007669"/>
    <property type="project" value="TreeGrafter"/>
</dbReference>
<dbReference type="GO" id="GO:0006623">
    <property type="term" value="P:protein targeting to vacuole"/>
    <property type="evidence" value="ECO:0007669"/>
    <property type="project" value="InterPro"/>
</dbReference>
<evidence type="ECO:0000256" key="2">
    <source>
        <dbReference type="ARBA" id="ARBA00022927"/>
    </source>
</evidence>
<dbReference type="Pfam" id="PF23556">
    <property type="entry name" value="TPR_Vps41"/>
    <property type="match status" value="1"/>
</dbReference>
<dbReference type="STRING" id="1328760.A0A165ICX3"/>
<dbReference type="GeneID" id="28894928"/>
<feature type="compositionally biased region" description="Polar residues" evidence="4">
    <location>
        <begin position="351"/>
        <end position="367"/>
    </location>
</feature>
<feature type="region of interest" description="Disordered" evidence="4">
    <location>
        <begin position="553"/>
        <end position="579"/>
    </location>
</feature>
<dbReference type="GO" id="GO:0030897">
    <property type="term" value="C:HOPS complex"/>
    <property type="evidence" value="ECO:0007669"/>
    <property type="project" value="TreeGrafter"/>
</dbReference>
<feature type="region of interest" description="Disordered" evidence="4">
    <location>
        <begin position="341"/>
        <end position="367"/>
    </location>
</feature>
<dbReference type="Proteomes" id="UP000076632">
    <property type="component" value="Unassembled WGS sequence"/>
</dbReference>
<feature type="compositionally biased region" description="Polar residues" evidence="4">
    <location>
        <begin position="156"/>
        <end position="165"/>
    </location>
</feature>
<dbReference type="InParanoid" id="A0A165ICX3"/>
<feature type="compositionally biased region" description="Low complexity" evidence="4">
    <location>
        <begin position="134"/>
        <end position="153"/>
    </location>
</feature>
<sequence length="1252" mass="136905">MAPEPSDRVVGNGSELEESVTDENDTKTDDGTATNSDEEEEDDDEPVLKYARVTGHLASIYRNGDATSTFLVAGDKMIIGTHNGNVHVLGLPSFQPLRVYKAHSASVTSISISPFPPPPSTKPDAVSRLAAAYAPTRPTSSGSSSATAARAPRQPSVPNTPSNSIHIATSSIDGNVCVTNLIDPKDVMVRNFSRPVQAVALSPNFKSDRSYLSGGLAGNLILTTGGRPGTSTSNTVGSSTIAASGWLGSLGLGPNNGKDTVLHAGEGPISTIKWSLSGKFVVWMNEHGVKIMRSNLYLENIDQEYAWKRIGHIDRPRHTGWDDMAGVWKGRVEWVDEDALENDEAAPDTPRASQSSNGTGTRVKQSLGSLKANKPEKLLVGWGDTIWVVNVYPGGAGTGRDVGERLVGRADIVTKLRTDCIISGLSLYTPSLLLVLAYITPDDEDDASSSAAGETPRRGIHHRQRALQPELRLINIASPEKEEVSVDTLSVSRYGGLSAVDYHLGVLPSRQVSETLQTQRRVLEAIGSGLWDAGLNATKIFGSNVSVRSLGLQSDKATESRDPSNSSASKSLPGKRYEPPAAAATPGLKIYIHSPYDCVLAVKRDLSDHLAWLEDREKFGEAWELIDQHPEVVSVSPEKASDSTPSTPTVQQGSLADFFADDASQTTLSANRPFNSAVEKEKRRIGEMWIEQLIDSGEWATAGIICGKVLGTSSRWEHWVWTFAQANKFDEITPYIPTTQLQPALPSLVYEVVLGHYIAHDRQRLKELLDQWPPDLFDISSVTAAISGKLRAGDVRESDIRDGERGRDWRILMESLAKLYLADSRLREALQCYIRLQDADAAMSLIKEYRLLDAVSADIPGIILLRVSKDQLDKAPMSELESATAEPIALLVDEAHQGVVRPETVVKQLQESDHLLFLFFYLRALWKSDTVSTDSHAHQTSDRIADEGKVLVDEFADLAIDLFAIYDRELLMQFLKTSQSYNFPKACAICEKRDYVPELVYLLSKTGEMKRALFLIIDKLRDVSQAISFAKAQDDPDLWDDLLNYSMDKSRFIRGLLEEVGTAIDPVTLVRRIPEGLEIEGLRDGLSRMIRDYEIQHSISEGVARVLRSEVATGMDTLRSGQKRGIAFDIVHEDAATETSEAINGSNTVNEKGIALREPGPGHCVGCQKAFSINEKETLIGFACGHVFHLSCLISHGEEEEEPALGETSGSPEADSGYWSRSVGAKVTHARIIREKIPDGCPLCVHKEEEDM</sequence>
<accession>A0A165ICX3</accession>
<dbReference type="InterPro" id="IPR015943">
    <property type="entry name" value="WD40/YVTN_repeat-like_dom_sf"/>
</dbReference>
<feature type="domain" description="RING-type" evidence="5">
    <location>
        <begin position="1164"/>
        <end position="1244"/>
    </location>
</feature>
<evidence type="ECO:0000259" key="5">
    <source>
        <dbReference type="SMART" id="SM00184"/>
    </source>
</evidence>
<dbReference type="OMA" id="CYIRLQD"/>
<keyword evidence="7" id="KW-1185">Reference proteome</keyword>
<dbReference type="RefSeq" id="XP_018190275.1">
    <property type="nucleotide sequence ID" value="XM_018329791.1"/>
</dbReference>
<feature type="compositionally biased region" description="Acidic residues" evidence="4">
    <location>
        <begin position="36"/>
        <end position="45"/>
    </location>
</feature>
<dbReference type="InterPro" id="IPR000547">
    <property type="entry name" value="Clathrin_H-chain/VPS_repeat"/>
</dbReference>
<dbReference type="Gene3D" id="2.130.10.10">
    <property type="entry name" value="YVTN repeat-like/Quinoprotein amine dehydrogenase"/>
    <property type="match status" value="1"/>
</dbReference>
<reference evidence="6 7" key="1">
    <citation type="journal article" date="2016" name="Fungal Biol.">
        <title>The genome of Xylona heveae provides a window into fungal endophytism.</title>
        <authorList>
            <person name="Gazis R."/>
            <person name="Kuo A."/>
            <person name="Riley R."/>
            <person name="LaButti K."/>
            <person name="Lipzen A."/>
            <person name="Lin J."/>
            <person name="Amirebrahimi M."/>
            <person name="Hesse C.N."/>
            <person name="Spatafora J.W."/>
            <person name="Henrissat B."/>
            <person name="Hainaut M."/>
            <person name="Grigoriev I.V."/>
            <person name="Hibbett D.S."/>
        </authorList>
    </citation>
    <scope>NUCLEOTIDE SEQUENCE [LARGE SCALE GENOMIC DNA]</scope>
    <source>
        <strain evidence="6 7">TC161</strain>
    </source>
</reference>
<feature type="region of interest" description="Disordered" evidence="4">
    <location>
        <begin position="134"/>
        <end position="165"/>
    </location>
</feature>
<evidence type="ECO:0000313" key="7">
    <source>
        <dbReference type="Proteomes" id="UP000076632"/>
    </source>
</evidence>
<dbReference type="GO" id="GO:0034058">
    <property type="term" value="P:endosomal vesicle fusion"/>
    <property type="evidence" value="ECO:0007669"/>
    <property type="project" value="TreeGrafter"/>
</dbReference>
<dbReference type="PANTHER" id="PTHR12616">
    <property type="entry name" value="VACUOLAR PROTEIN SORTING VPS41"/>
    <property type="match status" value="1"/>
</dbReference>
<dbReference type="Gene3D" id="1.25.40.10">
    <property type="entry name" value="Tetratricopeptide repeat domain"/>
    <property type="match status" value="1"/>
</dbReference>
<keyword evidence="2" id="KW-0653">Protein transport</keyword>
<dbReference type="GO" id="GO:0009267">
    <property type="term" value="P:cellular response to starvation"/>
    <property type="evidence" value="ECO:0007669"/>
    <property type="project" value="TreeGrafter"/>
</dbReference>
<dbReference type="PROSITE" id="PS50236">
    <property type="entry name" value="CHCR"/>
    <property type="match status" value="1"/>
</dbReference>
<dbReference type="SUPFAM" id="SSF50978">
    <property type="entry name" value="WD40 repeat-like"/>
    <property type="match status" value="1"/>
</dbReference>
<feature type="region of interest" description="Disordered" evidence="4">
    <location>
        <begin position="1"/>
        <end position="47"/>
    </location>
</feature>
<dbReference type="Pfam" id="PF23411">
    <property type="entry name" value="Beta-prop_Vps41"/>
    <property type="match status" value="2"/>
</dbReference>
<proteinExistence type="predicted"/>
<dbReference type="InterPro" id="IPR011990">
    <property type="entry name" value="TPR-like_helical_dom_sf"/>
</dbReference>
<dbReference type="InterPro" id="IPR057780">
    <property type="entry name" value="Beta-prop_Vps41"/>
</dbReference>
<dbReference type="EMBL" id="KV407456">
    <property type="protein sequence ID" value="KZF24720.1"/>
    <property type="molecule type" value="Genomic_DNA"/>
</dbReference>
<dbReference type="SMART" id="SM00184">
    <property type="entry name" value="RING"/>
    <property type="match status" value="1"/>
</dbReference>
<gene>
    <name evidence="6" type="ORF">L228DRAFT_209047</name>
</gene>